<accession>A0ABU6GV41</accession>
<reference evidence="1 2" key="1">
    <citation type="submission" date="2023-03" db="EMBL/GenBank/DDBJ databases">
        <title>Bacillus Genome Sequencing.</title>
        <authorList>
            <person name="Dunlap C."/>
        </authorList>
    </citation>
    <scope>NUCLEOTIDE SEQUENCE [LARGE SCALE GENOMIC DNA]</scope>
    <source>
        <strain evidence="1 2">BD-525</strain>
    </source>
</reference>
<dbReference type="SUPFAM" id="SSF54427">
    <property type="entry name" value="NTF2-like"/>
    <property type="match status" value="1"/>
</dbReference>
<dbReference type="Gene3D" id="3.10.450.50">
    <property type="match status" value="1"/>
</dbReference>
<keyword evidence="2" id="KW-1185">Reference proteome</keyword>
<dbReference type="Proteomes" id="UP001344632">
    <property type="component" value="Unassembled WGS sequence"/>
</dbReference>
<protein>
    <recommendedName>
        <fullName evidence="3">SnoaL-like domain-containing protein</fullName>
    </recommendedName>
</protein>
<organism evidence="1 2">
    <name type="scientific">Paenibacillus dokdonensis</name>
    <dbReference type="NCBI Taxonomy" id="2567944"/>
    <lineage>
        <taxon>Bacteria</taxon>
        <taxon>Bacillati</taxon>
        <taxon>Bacillota</taxon>
        <taxon>Bacilli</taxon>
        <taxon>Bacillales</taxon>
        <taxon>Paenibacillaceae</taxon>
        <taxon>Paenibacillus</taxon>
    </lineage>
</organism>
<name>A0ABU6GV41_9BACL</name>
<gene>
    <name evidence="1" type="ORF">P4H66_27755</name>
</gene>
<dbReference type="RefSeq" id="WP_326091348.1">
    <property type="nucleotide sequence ID" value="NZ_JARLKZ010000025.1"/>
</dbReference>
<dbReference type="InterPro" id="IPR032710">
    <property type="entry name" value="NTF2-like_dom_sf"/>
</dbReference>
<dbReference type="EMBL" id="JARLKZ010000025">
    <property type="protein sequence ID" value="MEC0243619.1"/>
    <property type="molecule type" value="Genomic_DNA"/>
</dbReference>
<evidence type="ECO:0008006" key="3">
    <source>
        <dbReference type="Google" id="ProtNLM"/>
    </source>
</evidence>
<proteinExistence type="predicted"/>
<comment type="caution">
    <text evidence="1">The sequence shown here is derived from an EMBL/GenBank/DDBJ whole genome shotgun (WGS) entry which is preliminary data.</text>
</comment>
<evidence type="ECO:0000313" key="2">
    <source>
        <dbReference type="Proteomes" id="UP001344632"/>
    </source>
</evidence>
<sequence>MENNALIEAMEGYFQAGVALDLVRLEAIYAPDFVNVRTDHSGRTVSITKEQFMQTFRRIKKGGGTSLGTTEDVQYVVTTVYDDHGSVVLRREKEGKPVLYNFVWRIKDGRPTEIVREFTAEEDLSALIAVMAPATPAE</sequence>
<evidence type="ECO:0000313" key="1">
    <source>
        <dbReference type="EMBL" id="MEC0243619.1"/>
    </source>
</evidence>